<reference evidence="2" key="1">
    <citation type="submission" date="2023-06" db="EMBL/GenBank/DDBJ databases">
        <title>Egi l300058.</title>
        <authorList>
            <person name="Gao L."/>
            <person name="Fang B.-Z."/>
            <person name="Li W.-J."/>
        </authorList>
    </citation>
    <scope>NUCLEOTIDE SEQUENCE</scope>
    <source>
        <strain evidence="2">EGI L300058</strain>
    </source>
</reference>
<feature type="transmembrane region" description="Helical" evidence="1">
    <location>
        <begin position="244"/>
        <end position="266"/>
    </location>
</feature>
<dbReference type="PANTHER" id="PTHR41282:SF1">
    <property type="entry name" value="CONSERVED TRANSMEMBRANE PROTEIN-RELATED"/>
    <property type="match status" value="1"/>
</dbReference>
<evidence type="ECO:0000313" key="3">
    <source>
        <dbReference type="Proteomes" id="UP001172708"/>
    </source>
</evidence>
<dbReference type="Pfam" id="PF12811">
    <property type="entry name" value="BaxI_1"/>
    <property type="match status" value="1"/>
</dbReference>
<protein>
    <submittedName>
        <fullName evidence="2">Bax inhibitor-1/YccA family protein</fullName>
    </submittedName>
</protein>
<feature type="transmembrane region" description="Helical" evidence="1">
    <location>
        <begin position="52"/>
        <end position="71"/>
    </location>
</feature>
<gene>
    <name evidence="2" type="ORF">QQX02_03825</name>
</gene>
<feature type="transmembrane region" description="Helical" evidence="1">
    <location>
        <begin position="102"/>
        <end position="122"/>
    </location>
</feature>
<keyword evidence="1" id="KW-0472">Membrane</keyword>
<dbReference type="PANTHER" id="PTHR41282">
    <property type="entry name" value="CONSERVED TRANSMEMBRANE PROTEIN-RELATED"/>
    <property type="match status" value="1"/>
</dbReference>
<feature type="transmembrane region" description="Helical" evidence="1">
    <location>
        <begin position="77"/>
        <end position="95"/>
    </location>
</feature>
<dbReference type="InterPro" id="IPR010539">
    <property type="entry name" value="BaxI_1-like"/>
</dbReference>
<feature type="transmembrane region" description="Helical" evidence="1">
    <location>
        <begin position="164"/>
        <end position="188"/>
    </location>
</feature>
<dbReference type="EMBL" id="JAUHQA010000001">
    <property type="protein sequence ID" value="MDN4480053.1"/>
    <property type="molecule type" value="Genomic_DNA"/>
</dbReference>
<feature type="transmembrane region" description="Helical" evidence="1">
    <location>
        <begin position="200"/>
        <end position="223"/>
    </location>
</feature>
<keyword evidence="3" id="KW-1185">Reference proteome</keyword>
<dbReference type="RefSeq" id="WP_301141328.1">
    <property type="nucleotide sequence ID" value="NZ_JAUHQA010000001.1"/>
</dbReference>
<dbReference type="Proteomes" id="UP001172708">
    <property type="component" value="Unassembled WGS sequence"/>
</dbReference>
<accession>A0ABT8GF40</accession>
<name>A0ABT8GF40_9MICO</name>
<keyword evidence="1" id="KW-0812">Transmembrane</keyword>
<proteinExistence type="predicted"/>
<feature type="transmembrane region" description="Helical" evidence="1">
    <location>
        <begin position="134"/>
        <end position="152"/>
    </location>
</feature>
<evidence type="ECO:0000313" key="2">
    <source>
        <dbReference type="EMBL" id="MDN4480053.1"/>
    </source>
</evidence>
<sequence length="270" mass="28744">MASPAFSSNSAFKPGATYTQNGQPVSAEDLQHQFDQPSAGPIDTGRMSYEGVITKTAGMVVLAGLLAIPGYMFPNLALTIGAALIGFVLSLVLIFKKVTPPALAIAYAAVEGYFLGGITTFIETSQNVPGAGLQALIATACTFAVCLWLYHSGRVRYTPKLQKFLMIGGISYIAFSLVNVGMMIFGGTDSAWGLRTDVEIFGIPLGVLIGAFAVILACVSLIGDFDFVENGVKNGLPAHYDWKAAFGIVLTLVWLYIEFLRIIAILQGRD</sequence>
<keyword evidence="1" id="KW-1133">Transmembrane helix</keyword>
<comment type="caution">
    <text evidence="2">The sequence shown here is derived from an EMBL/GenBank/DDBJ whole genome shotgun (WGS) entry which is preliminary data.</text>
</comment>
<organism evidence="2 3">
    <name type="scientific">Demequina muriae</name>
    <dbReference type="NCBI Taxonomy" id="3051664"/>
    <lineage>
        <taxon>Bacteria</taxon>
        <taxon>Bacillati</taxon>
        <taxon>Actinomycetota</taxon>
        <taxon>Actinomycetes</taxon>
        <taxon>Micrococcales</taxon>
        <taxon>Demequinaceae</taxon>
        <taxon>Demequina</taxon>
    </lineage>
</organism>
<evidence type="ECO:0000256" key="1">
    <source>
        <dbReference type="SAM" id="Phobius"/>
    </source>
</evidence>